<evidence type="ECO:0000259" key="8">
    <source>
        <dbReference type="SMART" id="SM00846"/>
    </source>
</evidence>
<feature type="active site" description="Nucleophile" evidence="4">
    <location>
        <position position="154"/>
    </location>
</feature>
<organism evidence="9 10">
    <name type="scientific">Marinilactibacillus piezotolerans</name>
    <dbReference type="NCBI Taxonomy" id="258723"/>
    <lineage>
        <taxon>Bacteria</taxon>
        <taxon>Bacillati</taxon>
        <taxon>Bacillota</taxon>
        <taxon>Bacilli</taxon>
        <taxon>Lactobacillales</taxon>
        <taxon>Carnobacteriaceae</taxon>
        <taxon>Marinilactibacillus</taxon>
    </lineage>
</organism>
<keyword evidence="3" id="KW-0560">Oxidoreductase</keyword>
<dbReference type="RefSeq" id="WP_091898228.1">
    <property type="nucleotide sequence ID" value="NZ_FOSJ01000041.1"/>
</dbReference>
<dbReference type="PANTHER" id="PTHR43148">
    <property type="entry name" value="GLYCERALDEHYDE-3-PHOSPHATE DEHYDROGENASE 2"/>
    <property type="match status" value="1"/>
</dbReference>
<dbReference type="SUPFAM" id="SSF51735">
    <property type="entry name" value="NAD(P)-binding Rossmann-fold domains"/>
    <property type="match status" value="1"/>
</dbReference>
<dbReference type="InterPro" id="IPR036291">
    <property type="entry name" value="NAD(P)-bd_dom_sf"/>
</dbReference>
<evidence type="ECO:0000256" key="4">
    <source>
        <dbReference type="PIRSR" id="PIRSR000149-1"/>
    </source>
</evidence>
<evidence type="ECO:0000313" key="9">
    <source>
        <dbReference type="EMBL" id="SFK49103.1"/>
    </source>
</evidence>
<dbReference type="GO" id="GO:0051287">
    <property type="term" value="F:NAD binding"/>
    <property type="evidence" value="ECO:0007669"/>
    <property type="project" value="InterPro"/>
</dbReference>
<feature type="binding site" evidence="6">
    <location>
        <position position="122"/>
    </location>
    <ligand>
        <name>NAD(+)</name>
        <dbReference type="ChEBI" id="CHEBI:57540"/>
    </ligand>
</feature>
<dbReference type="SUPFAM" id="SSF55347">
    <property type="entry name" value="Glyceraldehyde-3-phosphate dehydrogenase-like, C-terminal domain"/>
    <property type="match status" value="1"/>
</dbReference>
<feature type="domain" description="Glyceraldehyde 3-phosphate dehydrogenase NAD(P) binding" evidence="8">
    <location>
        <begin position="3"/>
        <end position="154"/>
    </location>
</feature>
<dbReference type="Proteomes" id="UP000199589">
    <property type="component" value="Unassembled WGS sequence"/>
</dbReference>
<dbReference type="PIRSF" id="PIRSF000149">
    <property type="entry name" value="GAP_DH"/>
    <property type="match status" value="1"/>
</dbReference>
<feature type="binding site" evidence="5">
    <location>
        <position position="233"/>
    </location>
    <ligand>
        <name>D-glyceraldehyde 3-phosphate</name>
        <dbReference type="ChEBI" id="CHEBI:59776"/>
    </ligand>
</feature>
<feature type="binding site" evidence="5">
    <location>
        <begin position="153"/>
        <end position="155"/>
    </location>
    <ligand>
        <name>D-glyceraldehyde 3-phosphate</name>
        <dbReference type="ChEBI" id="CHEBI:59776"/>
    </ligand>
</feature>
<dbReference type="InterPro" id="IPR020828">
    <property type="entry name" value="GlycerAld_3-P_DH_NAD(P)-bd"/>
</dbReference>
<dbReference type="InterPro" id="IPR020829">
    <property type="entry name" value="GlycerAld_3-P_DH_cat"/>
</dbReference>
<dbReference type="Gene3D" id="3.40.50.720">
    <property type="entry name" value="NAD(P)-binding Rossmann-like Domain"/>
    <property type="match status" value="1"/>
</dbReference>
<dbReference type="CDD" id="cd18126">
    <property type="entry name" value="GAPDH_I_C"/>
    <property type="match status" value="1"/>
</dbReference>
<dbReference type="CDD" id="cd05214">
    <property type="entry name" value="GAPDH_I_N"/>
    <property type="match status" value="1"/>
</dbReference>
<dbReference type="PROSITE" id="PS00071">
    <property type="entry name" value="GAPDH"/>
    <property type="match status" value="1"/>
</dbReference>
<evidence type="ECO:0000313" key="10">
    <source>
        <dbReference type="Proteomes" id="UP000199589"/>
    </source>
</evidence>
<evidence type="ECO:0000256" key="2">
    <source>
        <dbReference type="ARBA" id="ARBA00021022"/>
    </source>
</evidence>
<dbReference type="PRINTS" id="PR00078">
    <property type="entry name" value="G3PDHDRGNASE"/>
</dbReference>
<dbReference type="OrthoDB" id="9803304at2"/>
<dbReference type="AlphaFoldDB" id="A0A1I3ZYH1"/>
<feature type="binding site" evidence="5">
    <location>
        <begin position="210"/>
        <end position="211"/>
    </location>
    <ligand>
        <name>D-glyceraldehyde 3-phosphate</name>
        <dbReference type="ChEBI" id="CHEBI:59776"/>
    </ligand>
</feature>
<evidence type="ECO:0000256" key="3">
    <source>
        <dbReference type="ARBA" id="ARBA00023002"/>
    </source>
</evidence>
<keyword evidence="6" id="KW-0547">Nucleotide-binding</keyword>
<reference evidence="10" key="1">
    <citation type="submission" date="2016-10" db="EMBL/GenBank/DDBJ databases">
        <authorList>
            <person name="Varghese N."/>
            <person name="Submissions S."/>
        </authorList>
    </citation>
    <scope>NUCLEOTIDE SEQUENCE [LARGE SCALE GENOMIC DNA]</scope>
    <source>
        <strain evidence="10">DSM 16108</strain>
    </source>
</reference>
<gene>
    <name evidence="9" type="ORF">SAMN04488569_10413</name>
</gene>
<dbReference type="InterPro" id="IPR020830">
    <property type="entry name" value="GlycerAld_3-P_DH_AS"/>
</dbReference>
<evidence type="ECO:0000256" key="6">
    <source>
        <dbReference type="PIRSR" id="PIRSR000149-3"/>
    </source>
</evidence>
<feature type="binding site" evidence="6">
    <location>
        <position position="36"/>
    </location>
    <ligand>
        <name>NAD(+)</name>
        <dbReference type="ChEBI" id="CHEBI:57540"/>
    </ligand>
</feature>
<dbReference type="GO" id="GO:0016620">
    <property type="term" value="F:oxidoreductase activity, acting on the aldehyde or oxo group of donors, NAD or NADP as acceptor"/>
    <property type="evidence" value="ECO:0007669"/>
    <property type="project" value="InterPro"/>
</dbReference>
<protein>
    <recommendedName>
        <fullName evidence="2">Glyceraldehyde-3-phosphate dehydrogenase</fullName>
    </recommendedName>
</protein>
<dbReference type="Pfam" id="PF02800">
    <property type="entry name" value="Gp_dh_C"/>
    <property type="match status" value="1"/>
</dbReference>
<dbReference type="Gene3D" id="3.30.360.10">
    <property type="entry name" value="Dihydrodipicolinate Reductase, domain 2"/>
    <property type="match status" value="1"/>
</dbReference>
<dbReference type="FunFam" id="3.30.360.10:FF:000002">
    <property type="entry name" value="Glyceraldehyde-3-phosphate dehydrogenase"/>
    <property type="match status" value="1"/>
</dbReference>
<dbReference type="EMBL" id="FOSJ01000041">
    <property type="protein sequence ID" value="SFK49103.1"/>
    <property type="molecule type" value="Genomic_DNA"/>
</dbReference>
<feature type="binding site" evidence="5">
    <location>
        <position position="184"/>
    </location>
    <ligand>
        <name>D-glyceraldehyde 3-phosphate</name>
        <dbReference type="ChEBI" id="CHEBI:59776"/>
    </ligand>
</feature>
<feature type="binding site" evidence="6">
    <location>
        <position position="314"/>
    </location>
    <ligand>
        <name>NAD(+)</name>
        <dbReference type="ChEBI" id="CHEBI:57540"/>
    </ligand>
</feature>
<dbReference type="InterPro" id="IPR020831">
    <property type="entry name" value="GlycerAld/Erythrose_P_DH"/>
</dbReference>
<name>A0A1I3ZYH1_9LACT</name>
<sequence length="333" mass="35951">MTVKVAINGFGRVGRLAYRRIQELNSTELEVTAINDLVSKQELAYLLKYDTAQGPLPYTVETDGDSIFIDGKEVQTFAETDASKLPWGQLDIDVVLECTGSYTSADKSRTHLEAGAKKVMISAPPKDEVTKIGVYGVNESTLTKDDRIVSAASCTTNALALMTKILVDEFGIQRGLITGSRAYTASQSLQDAPGGRKKRAGAQNIIPTTTGASSAVGKVIPEVDGIITGTSTRVPVITAGFVELYSVLGRQVTVDEINRVMKGAESDFYGYTEDEVVSSDIIGDTHGSIFDGTLTEVMDANDGQLVKTVAWYDNEYGFVSNMIRLLEYFSHLG</sequence>
<keyword evidence="10" id="KW-1185">Reference proteome</keyword>
<proteinExistence type="inferred from homology"/>
<evidence type="ECO:0000256" key="5">
    <source>
        <dbReference type="PIRSR" id="PIRSR000149-2"/>
    </source>
</evidence>
<evidence type="ECO:0000256" key="1">
    <source>
        <dbReference type="ARBA" id="ARBA00007406"/>
    </source>
</evidence>
<comment type="similarity">
    <text evidence="1 7">Belongs to the glyceraldehyde-3-phosphate dehydrogenase family.</text>
</comment>
<dbReference type="SMART" id="SM00846">
    <property type="entry name" value="Gp_dh_N"/>
    <property type="match status" value="1"/>
</dbReference>
<dbReference type="Pfam" id="PF00044">
    <property type="entry name" value="Gp_dh_N"/>
    <property type="match status" value="1"/>
</dbReference>
<evidence type="ECO:0000256" key="7">
    <source>
        <dbReference type="RuleBase" id="RU000397"/>
    </source>
</evidence>
<accession>A0A1I3ZYH1</accession>
<dbReference type="FunFam" id="3.40.50.720:FF:000001">
    <property type="entry name" value="Glyceraldehyde-3-phosphate dehydrogenase"/>
    <property type="match status" value="1"/>
</dbReference>
<keyword evidence="6" id="KW-0520">NAD</keyword>